<dbReference type="AlphaFoldDB" id="A0A4U1MDK6"/>
<keyword evidence="9" id="KW-1133">Transmembrane helix</keyword>
<accession>A0A4U1MDK6</accession>
<evidence type="ECO:0000256" key="4">
    <source>
        <dbReference type="ARBA" id="ARBA00022982"/>
    </source>
</evidence>
<feature type="binding site" description="axial binding residue" evidence="7">
    <location>
        <position position="102"/>
    </location>
    <ligand>
        <name>heme c</name>
        <dbReference type="ChEBI" id="CHEBI:61717"/>
    </ligand>
    <ligandPart>
        <name>Fe</name>
        <dbReference type="ChEBI" id="CHEBI:18248"/>
    </ligandPart>
</feature>
<keyword evidence="4" id="KW-0249">Electron transport</keyword>
<dbReference type="InterPro" id="IPR051811">
    <property type="entry name" value="Cytochrome_c550/c551-like"/>
</dbReference>
<evidence type="ECO:0000256" key="8">
    <source>
        <dbReference type="SAM" id="MobiDB-lite"/>
    </source>
</evidence>
<feature type="binding site" description="axial binding residue" evidence="7">
    <location>
        <position position="66"/>
    </location>
    <ligand>
        <name>heme c</name>
        <dbReference type="ChEBI" id="CHEBI:61717"/>
    </ligand>
    <ligandPart>
        <name>Fe</name>
        <dbReference type="ChEBI" id="CHEBI:18248"/>
    </ligandPart>
</feature>
<dbReference type="OrthoDB" id="7933886at2"/>
<evidence type="ECO:0000256" key="7">
    <source>
        <dbReference type="PIRSR" id="PIRSR000025-2"/>
    </source>
</evidence>
<dbReference type="GO" id="GO:0009055">
    <property type="term" value="F:electron transfer activity"/>
    <property type="evidence" value="ECO:0007669"/>
    <property type="project" value="InterPro"/>
</dbReference>
<evidence type="ECO:0000313" key="12">
    <source>
        <dbReference type="Proteomes" id="UP000310541"/>
    </source>
</evidence>
<feature type="binding site" description="covalent" evidence="6">
    <location>
        <position position="65"/>
    </location>
    <ligand>
        <name>heme c</name>
        <dbReference type="ChEBI" id="CHEBI:61717"/>
    </ligand>
</feature>
<comment type="PTM">
    <text evidence="6">Binds 1 heme c group covalently per subunit.</text>
</comment>
<dbReference type="RefSeq" id="WP_136948266.1">
    <property type="nucleotide sequence ID" value="NZ_SWFM01000005.1"/>
</dbReference>
<dbReference type="EMBL" id="SWFM01000005">
    <property type="protein sequence ID" value="TKD68823.1"/>
    <property type="molecule type" value="Genomic_DNA"/>
</dbReference>
<keyword evidence="3 7" id="KW-0479">Metal-binding</keyword>
<organism evidence="11 12">
    <name type="scientific">Guptibacillus hwajinpoensis</name>
    <dbReference type="NCBI Taxonomy" id="208199"/>
    <lineage>
        <taxon>Bacteria</taxon>
        <taxon>Bacillati</taxon>
        <taxon>Bacillota</taxon>
        <taxon>Bacilli</taxon>
        <taxon>Bacillales</taxon>
        <taxon>Guptibacillaceae</taxon>
        <taxon>Guptibacillus</taxon>
    </lineage>
</organism>
<sequence length="123" mass="12491">MGKSSAYISATILFLVLVVGFTYWLSTTEEHAGGGEGSHSEQSEEGGDSAGGEAEQIFAQNCASCHGENLGGGAGPALEAVGGKYSKDEILGIIKNGKGGGMPAGLIEGKEAELVATWLSEKK</sequence>
<evidence type="ECO:0000256" key="2">
    <source>
        <dbReference type="ARBA" id="ARBA00022617"/>
    </source>
</evidence>
<dbReference type="SUPFAM" id="SSF46626">
    <property type="entry name" value="Cytochrome c"/>
    <property type="match status" value="1"/>
</dbReference>
<dbReference type="InterPro" id="IPR012218">
    <property type="entry name" value="Cyt_c_BACSU-c550-type"/>
</dbReference>
<dbReference type="PANTHER" id="PTHR37823">
    <property type="entry name" value="CYTOCHROME C-553-LIKE"/>
    <property type="match status" value="1"/>
</dbReference>
<evidence type="ECO:0000313" key="11">
    <source>
        <dbReference type="EMBL" id="TKD68823.1"/>
    </source>
</evidence>
<dbReference type="GO" id="GO:0020037">
    <property type="term" value="F:heme binding"/>
    <property type="evidence" value="ECO:0007669"/>
    <property type="project" value="InterPro"/>
</dbReference>
<keyword evidence="2 6" id="KW-0349">Heme</keyword>
<evidence type="ECO:0000256" key="5">
    <source>
        <dbReference type="ARBA" id="ARBA00023004"/>
    </source>
</evidence>
<dbReference type="InterPro" id="IPR036909">
    <property type="entry name" value="Cyt_c-like_dom_sf"/>
</dbReference>
<reference evidence="11 12" key="1">
    <citation type="submission" date="2019-04" db="EMBL/GenBank/DDBJ databases">
        <title>Genome sequence of Bacillus hwajinpoensis strain Y2.</title>
        <authorList>
            <person name="Fair J.L."/>
            <person name="Maclea K.S."/>
        </authorList>
    </citation>
    <scope>NUCLEOTIDE SEQUENCE [LARGE SCALE GENOMIC DNA]</scope>
    <source>
        <strain evidence="11 12">Y2</strain>
    </source>
</reference>
<dbReference type="Gene3D" id="1.10.760.10">
    <property type="entry name" value="Cytochrome c-like domain"/>
    <property type="match status" value="1"/>
</dbReference>
<comment type="caution">
    <text evidence="11">The sequence shown here is derived from an EMBL/GenBank/DDBJ whole genome shotgun (WGS) entry which is preliminary data.</text>
</comment>
<evidence type="ECO:0000256" key="9">
    <source>
        <dbReference type="SAM" id="Phobius"/>
    </source>
</evidence>
<name>A0A4U1MDK6_9BACL</name>
<dbReference type="PANTHER" id="PTHR37823:SF3">
    <property type="entry name" value="CYTOCHROME C-551"/>
    <property type="match status" value="1"/>
</dbReference>
<keyword evidence="1" id="KW-0813">Transport</keyword>
<evidence type="ECO:0000256" key="6">
    <source>
        <dbReference type="PIRSR" id="PIRSR000025-1"/>
    </source>
</evidence>
<gene>
    <name evidence="11" type="ORF">FBF83_16640</name>
</gene>
<dbReference type="PROSITE" id="PS51007">
    <property type="entry name" value="CYTC"/>
    <property type="match status" value="1"/>
</dbReference>
<dbReference type="GO" id="GO:0016020">
    <property type="term" value="C:membrane"/>
    <property type="evidence" value="ECO:0007669"/>
    <property type="project" value="InterPro"/>
</dbReference>
<dbReference type="GO" id="GO:0005506">
    <property type="term" value="F:iron ion binding"/>
    <property type="evidence" value="ECO:0007669"/>
    <property type="project" value="InterPro"/>
</dbReference>
<evidence type="ECO:0000256" key="1">
    <source>
        <dbReference type="ARBA" id="ARBA00022448"/>
    </source>
</evidence>
<keyword evidence="9" id="KW-0812">Transmembrane</keyword>
<dbReference type="Proteomes" id="UP000310541">
    <property type="component" value="Unassembled WGS sequence"/>
</dbReference>
<dbReference type="PIRSF" id="PIRSF000025">
    <property type="entry name" value="Cytc_Bsub_c550"/>
    <property type="match status" value="1"/>
</dbReference>
<proteinExistence type="predicted"/>
<feature type="compositionally biased region" description="Basic and acidic residues" evidence="8">
    <location>
        <begin position="30"/>
        <end position="42"/>
    </location>
</feature>
<dbReference type="InterPro" id="IPR009056">
    <property type="entry name" value="Cyt_c-like_dom"/>
</dbReference>
<feature type="transmembrane region" description="Helical" evidence="9">
    <location>
        <begin position="6"/>
        <end position="25"/>
    </location>
</feature>
<feature type="domain" description="Cytochrome c" evidence="10">
    <location>
        <begin position="49"/>
        <end position="123"/>
    </location>
</feature>
<protein>
    <submittedName>
        <fullName evidence="11">Cytochrome c</fullName>
    </submittedName>
</protein>
<dbReference type="Pfam" id="PF13442">
    <property type="entry name" value="Cytochrome_CBB3"/>
    <property type="match status" value="1"/>
</dbReference>
<feature type="binding site" description="covalent" evidence="6">
    <location>
        <position position="62"/>
    </location>
    <ligand>
        <name>heme c</name>
        <dbReference type="ChEBI" id="CHEBI:61717"/>
    </ligand>
</feature>
<keyword evidence="9" id="KW-0472">Membrane</keyword>
<feature type="region of interest" description="Disordered" evidence="8">
    <location>
        <begin position="30"/>
        <end position="53"/>
    </location>
</feature>
<evidence type="ECO:0000259" key="10">
    <source>
        <dbReference type="PROSITE" id="PS51007"/>
    </source>
</evidence>
<keyword evidence="5 7" id="KW-0408">Iron</keyword>
<evidence type="ECO:0000256" key="3">
    <source>
        <dbReference type="ARBA" id="ARBA00022723"/>
    </source>
</evidence>